<protein>
    <submittedName>
        <fullName evidence="1">Uncharacterized protein</fullName>
    </submittedName>
</protein>
<proteinExistence type="predicted"/>
<dbReference type="InterPro" id="IPR029063">
    <property type="entry name" value="SAM-dependent_MTases_sf"/>
</dbReference>
<accession>A0A1Q9E4K8</accession>
<dbReference type="OrthoDB" id="423004at2759"/>
<evidence type="ECO:0000313" key="1">
    <source>
        <dbReference type="EMBL" id="OLQ02360.1"/>
    </source>
</evidence>
<sequence>MFPQALGIPFTAVAAAEKQPEYRDVIQANHGSRLQHLYDTLEDMLDEKPCTKHPACEHCQIDAPGGISLALSGSPCNPFSKQRAKRFRDQSVQQHCMTGTTMSGVVGLYRKWEPRAAIMEQVRGFDMKTSQSDQESPATKFLRLMAAQTWKHGGYWVAKLCLDASDWIKISLAAAAAAAVLAPCMAADDDGLSLSDLDLSSIVDGLLDEGQGASHEDEASQPDDAAAQLVPAQPSSNLLERDELLGIVDDLLPSVAEETFQAAVNRDQADSFGPRAALSQLGSSFQQLMFKRYCATAGDSTERPAVRKAVAAVTANLVSSGRHRSTAVIEDISGISRRTLQRTLSQLAAVLLHGGCWLVGAMLEMCSKWFQRQRMAPVMAVSKFRYDETPLRMRLSELQEFIPGFPQQGQSMSGSGAAYKYVKILRIDWTLGLLMYDLATCGHRLLTVDIPVAMVPLERTTAESQAAAIQAAQARIPALQQQLSLYPKQLRLACIDRYSANLKAEDFFKSSQPEQLRTLFPCDVHRAASIIKKSLRPFEEVTSGLVHTGLAMEGGGALVVLRQVLQEVFAHELVVEHSPAPGGSIRNHTRQILDLFCPIHPGPGHLKNMKRQFVLQYYCNSDISQDRIVHHCTFSCCSSSQETADRFATSVVLALLPRKCPMLKRKSWTDVEQSMDWTALLQSFWCLFTKVMVRFTGAPTTHPVMGLDEDEAEEPSEAAEALRPDAAAADVLELVDGILAQGSGVDDAETGVAGDQEEAPPVLPDGAIDWHELQLRRKRKAGVFACRATIMENLGRRMFVNVTVVISVTT</sequence>
<gene>
    <name evidence="1" type="ORF">AK812_SmicGene14760</name>
</gene>
<dbReference type="Proteomes" id="UP000186817">
    <property type="component" value="Unassembled WGS sequence"/>
</dbReference>
<dbReference type="Gene3D" id="3.40.50.150">
    <property type="entry name" value="Vaccinia Virus protein VP39"/>
    <property type="match status" value="1"/>
</dbReference>
<keyword evidence="2" id="KW-1185">Reference proteome</keyword>
<organism evidence="1 2">
    <name type="scientific">Symbiodinium microadriaticum</name>
    <name type="common">Dinoflagellate</name>
    <name type="synonym">Zooxanthella microadriatica</name>
    <dbReference type="NCBI Taxonomy" id="2951"/>
    <lineage>
        <taxon>Eukaryota</taxon>
        <taxon>Sar</taxon>
        <taxon>Alveolata</taxon>
        <taxon>Dinophyceae</taxon>
        <taxon>Suessiales</taxon>
        <taxon>Symbiodiniaceae</taxon>
        <taxon>Symbiodinium</taxon>
    </lineage>
</organism>
<dbReference type="AlphaFoldDB" id="A0A1Q9E4K8"/>
<comment type="caution">
    <text evidence="1">The sequence shown here is derived from an EMBL/GenBank/DDBJ whole genome shotgun (WGS) entry which is preliminary data.</text>
</comment>
<name>A0A1Q9E4K8_SYMMI</name>
<dbReference type="SUPFAM" id="SSF53335">
    <property type="entry name" value="S-adenosyl-L-methionine-dependent methyltransferases"/>
    <property type="match status" value="1"/>
</dbReference>
<dbReference type="EMBL" id="LSRX01000265">
    <property type="protein sequence ID" value="OLQ02360.1"/>
    <property type="molecule type" value="Genomic_DNA"/>
</dbReference>
<reference evidence="1 2" key="1">
    <citation type="submission" date="2016-02" db="EMBL/GenBank/DDBJ databases">
        <title>Genome analysis of coral dinoflagellate symbionts highlights evolutionary adaptations to a symbiotic lifestyle.</title>
        <authorList>
            <person name="Aranda M."/>
            <person name="Li Y."/>
            <person name="Liew Y.J."/>
            <person name="Baumgarten S."/>
            <person name="Simakov O."/>
            <person name="Wilson M."/>
            <person name="Piel J."/>
            <person name="Ashoor H."/>
            <person name="Bougouffa S."/>
            <person name="Bajic V.B."/>
            <person name="Ryu T."/>
            <person name="Ravasi T."/>
            <person name="Bayer T."/>
            <person name="Micklem G."/>
            <person name="Kim H."/>
            <person name="Bhak J."/>
            <person name="Lajeunesse T.C."/>
            <person name="Voolstra C.R."/>
        </authorList>
    </citation>
    <scope>NUCLEOTIDE SEQUENCE [LARGE SCALE GENOMIC DNA]</scope>
    <source>
        <strain evidence="1 2">CCMP2467</strain>
    </source>
</reference>
<evidence type="ECO:0000313" key="2">
    <source>
        <dbReference type="Proteomes" id="UP000186817"/>
    </source>
</evidence>